<evidence type="ECO:0000313" key="3">
    <source>
        <dbReference type="Proteomes" id="UP001341281"/>
    </source>
</evidence>
<sequence length="178" mass="17800">MERTPNFVRLVISSLPEAMDATIFSTDGLGEQGPGVSGAEEGARGGSGTAAEAVQAVPGDHGDGKGGREAVGGYGRVAVAGQAPGDRSDQEAGGGYGRVSAAGQDQGGSSGGYGRAVPVVAMATGQTAKKRMAATARRRLQVRPQTIAVLTKNQSVASSRTGEKPAAATAARRSESRC</sequence>
<feature type="region of interest" description="Disordered" evidence="1">
    <location>
        <begin position="151"/>
        <end position="178"/>
    </location>
</feature>
<feature type="compositionally biased region" description="Gly residues" evidence="1">
    <location>
        <begin position="105"/>
        <end position="114"/>
    </location>
</feature>
<dbReference type="AlphaFoldDB" id="A0AAQ3TVT9"/>
<organism evidence="2 3">
    <name type="scientific">Paspalum notatum var. saurae</name>
    <dbReference type="NCBI Taxonomy" id="547442"/>
    <lineage>
        <taxon>Eukaryota</taxon>
        <taxon>Viridiplantae</taxon>
        <taxon>Streptophyta</taxon>
        <taxon>Embryophyta</taxon>
        <taxon>Tracheophyta</taxon>
        <taxon>Spermatophyta</taxon>
        <taxon>Magnoliopsida</taxon>
        <taxon>Liliopsida</taxon>
        <taxon>Poales</taxon>
        <taxon>Poaceae</taxon>
        <taxon>PACMAD clade</taxon>
        <taxon>Panicoideae</taxon>
        <taxon>Andropogonodae</taxon>
        <taxon>Paspaleae</taxon>
        <taxon>Paspalinae</taxon>
        <taxon>Paspalum</taxon>
    </lineage>
</organism>
<dbReference type="EMBL" id="CP144750">
    <property type="protein sequence ID" value="WVZ78485.1"/>
    <property type="molecule type" value="Genomic_DNA"/>
</dbReference>
<feature type="region of interest" description="Disordered" evidence="1">
    <location>
        <begin position="25"/>
        <end position="115"/>
    </location>
</feature>
<protein>
    <submittedName>
        <fullName evidence="2">Uncharacterized protein</fullName>
    </submittedName>
</protein>
<dbReference type="Proteomes" id="UP001341281">
    <property type="component" value="Chromosome 06"/>
</dbReference>
<proteinExistence type="predicted"/>
<accession>A0AAQ3TVT9</accession>
<evidence type="ECO:0000256" key="1">
    <source>
        <dbReference type="SAM" id="MobiDB-lite"/>
    </source>
</evidence>
<gene>
    <name evidence="2" type="ORF">U9M48_026189</name>
</gene>
<name>A0AAQ3TVT9_PASNO</name>
<reference evidence="2 3" key="1">
    <citation type="submission" date="2024-02" db="EMBL/GenBank/DDBJ databases">
        <title>High-quality chromosome-scale genome assembly of Pensacola bahiagrass (Paspalum notatum Flugge var. saurae).</title>
        <authorList>
            <person name="Vega J.M."/>
            <person name="Podio M."/>
            <person name="Orjuela J."/>
            <person name="Siena L.A."/>
            <person name="Pessino S.C."/>
            <person name="Combes M.C."/>
            <person name="Mariac C."/>
            <person name="Albertini E."/>
            <person name="Pupilli F."/>
            <person name="Ortiz J.P.A."/>
            <person name="Leblanc O."/>
        </authorList>
    </citation>
    <scope>NUCLEOTIDE SEQUENCE [LARGE SCALE GENOMIC DNA]</scope>
    <source>
        <strain evidence="2">R1</strain>
        <tissue evidence="2">Leaf</tissue>
    </source>
</reference>
<keyword evidence="3" id="KW-1185">Reference proteome</keyword>
<feature type="compositionally biased region" description="Polar residues" evidence="1">
    <location>
        <begin position="151"/>
        <end position="160"/>
    </location>
</feature>
<evidence type="ECO:0000313" key="2">
    <source>
        <dbReference type="EMBL" id="WVZ78485.1"/>
    </source>
</evidence>